<keyword evidence="2" id="KW-1133">Transmembrane helix</keyword>
<gene>
    <name evidence="3" type="ORF">K491DRAFT_693041</name>
</gene>
<sequence length="94" mass="10191">MPSAALFQAITHGRPLLGAAFSSSLIFFVKAGRVVLWQAFQSLAKRGRNRLPARGRRPHSETVSVRVTRGPPDAARADGGVVAMAWPRSPVEDR</sequence>
<evidence type="ECO:0000256" key="2">
    <source>
        <dbReference type="SAM" id="Phobius"/>
    </source>
</evidence>
<keyword evidence="2" id="KW-0812">Transmembrane</keyword>
<dbReference type="AlphaFoldDB" id="A0A6A6T8M3"/>
<organism evidence="3 4">
    <name type="scientific">Lophiostoma macrostomum CBS 122681</name>
    <dbReference type="NCBI Taxonomy" id="1314788"/>
    <lineage>
        <taxon>Eukaryota</taxon>
        <taxon>Fungi</taxon>
        <taxon>Dikarya</taxon>
        <taxon>Ascomycota</taxon>
        <taxon>Pezizomycotina</taxon>
        <taxon>Dothideomycetes</taxon>
        <taxon>Pleosporomycetidae</taxon>
        <taxon>Pleosporales</taxon>
        <taxon>Lophiostomataceae</taxon>
        <taxon>Lophiostoma</taxon>
    </lineage>
</organism>
<feature type="region of interest" description="Disordered" evidence="1">
    <location>
        <begin position="50"/>
        <end position="79"/>
    </location>
</feature>
<protein>
    <submittedName>
        <fullName evidence="3">Uncharacterized protein</fullName>
    </submittedName>
</protein>
<feature type="transmembrane region" description="Helical" evidence="2">
    <location>
        <begin position="20"/>
        <end position="40"/>
    </location>
</feature>
<accession>A0A6A6T8M3</accession>
<evidence type="ECO:0000313" key="4">
    <source>
        <dbReference type="Proteomes" id="UP000799324"/>
    </source>
</evidence>
<keyword evidence="2" id="KW-0472">Membrane</keyword>
<name>A0A6A6T8M3_9PLEO</name>
<proteinExistence type="predicted"/>
<reference evidence="3" key="1">
    <citation type="journal article" date="2020" name="Stud. Mycol.">
        <title>101 Dothideomycetes genomes: a test case for predicting lifestyles and emergence of pathogens.</title>
        <authorList>
            <person name="Haridas S."/>
            <person name="Albert R."/>
            <person name="Binder M."/>
            <person name="Bloem J."/>
            <person name="Labutti K."/>
            <person name="Salamov A."/>
            <person name="Andreopoulos B."/>
            <person name="Baker S."/>
            <person name="Barry K."/>
            <person name="Bills G."/>
            <person name="Bluhm B."/>
            <person name="Cannon C."/>
            <person name="Castanera R."/>
            <person name="Culley D."/>
            <person name="Daum C."/>
            <person name="Ezra D."/>
            <person name="Gonzalez J."/>
            <person name="Henrissat B."/>
            <person name="Kuo A."/>
            <person name="Liang C."/>
            <person name="Lipzen A."/>
            <person name="Lutzoni F."/>
            <person name="Magnuson J."/>
            <person name="Mondo S."/>
            <person name="Nolan M."/>
            <person name="Ohm R."/>
            <person name="Pangilinan J."/>
            <person name="Park H.-J."/>
            <person name="Ramirez L."/>
            <person name="Alfaro M."/>
            <person name="Sun H."/>
            <person name="Tritt A."/>
            <person name="Yoshinaga Y."/>
            <person name="Zwiers L.-H."/>
            <person name="Turgeon B."/>
            <person name="Goodwin S."/>
            <person name="Spatafora J."/>
            <person name="Crous P."/>
            <person name="Grigoriev I."/>
        </authorList>
    </citation>
    <scope>NUCLEOTIDE SEQUENCE</scope>
    <source>
        <strain evidence="3">CBS 122681</strain>
    </source>
</reference>
<dbReference type="EMBL" id="MU004351">
    <property type="protein sequence ID" value="KAF2655293.1"/>
    <property type="molecule type" value="Genomic_DNA"/>
</dbReference>
<evidence type="ECO:0000313" key="3">
    <source>
        <dbReference type="EMBL" id="KAF2655293.1"/>
    </source>
</evidence>
<evidence type="ECO:0000256" key="1">
    <source>
        <dbReference type="SAM" id="MobiDB-lite"/>
    </source>
</evidence>
<keyword evidence="4" id="KW-1185">Reference proteome</keyword>
<dbReference type="Proteomes" id="UP000799324">
    <property type="component" value="Unassembled WGS sequence"/>
</dbReference>